<reference evidence="1" key="1">
    <citation type="submission" date="2018-10" db="EMBL/GenBank/DDBJ databases">
        <title>Effector identification in a new, highly contiguous assembly of the strawberry crown rot pathogen Phytophthora cactorum.</title>
        <authorList>
            <person name="Armitage A.D."/>
            <person name="Nellist C.F."/>
            <person name="Bates H."/>
            <person name="Vickerstaff R.J."/>
            <person name="Harrison R.J."/>
        </authorList>
    </citation>
    <scope>NUCLEOTIDE SEQUENCE</scope>
    <source>
        <strain evidence="1">4040</strain>
    </source>
</reference>
<dbReference type="Proteomes" id="UP000736787">
    <property type="component" value="Unassembled WGS sequence"/>
</dbReference>
<dbReference type="EMBL" id="RCMK01000356">
    <property type="protein sequence ID" value="KAG2934169.1"/>
    <property type="molecule type" value="Genomic_DNA"/>
</dbReference>
<name>A0A8T1D5V3_9STRA</name>
<gene>
    <name evidence="1" type="ORF">PC117_g12728</name>
</gene>
<dbReference type="AlphaFoldDB" id="A0A8T1D5V3"/>
<evidence type="ECO:0000313" key="1">
    <source>
        <dbReference type="EMBL" id="KAG2934169.1"/>
    </source>
</evidence>
<proteinExistence type="predicted"/>
<protein>
    <submittedName>
        <fullName evidence="1">Uncharacterized protein</fullName>
    </submittedName>
</protein>
<organism evidence="1 2">
    <name type="scientific">Phytophthora cactorum</name>
    <dbReference type="NCBI Taxonomy" id="29920"/>
    <lineage>
        <taxon>Eukaryota</taxon>
        <taxon>Sar</taxon>
        <taxon>Stramenopiles</taxon>
        <taxon>Oomycota</taxon>
        <taxon>Peronosporomycetes</taxon>
        <taxon>Peronosporales</taxon>
        <taxon>Peronosporaceae</taxon>
        <taxon>Phytophthora</taxon>
    </lineage>
</organism>
<comment type="caution">
    <text evidence="1">The sequence shown here is derived from an EMBL/GenBank/DDBJ whole genome shotgun (WGS) entry which is preliminary data.</text>
</comment>
<accession>A0A8T1D5V3</accession>
<evidence type="ECO:0000313" key="2">
    <source>
        <dbReference type="Proteomes" id="UP000736787"/>
    </source>
</evidence>
<sequence length="76" mass="7903">MCDGNLDCGGCDCGDCGCSDCFRGCLDCCSAWNSCNYSTDNQPARTPPSKPTTAEIKVLPVVLSPPSFGGPLHVLT</sequence>